<dbReference type="InterPro" id="IPR015143">
    <property type="entry name" value="L27_1"/>
</dbReference>
<dbReference type="GO" id="GO:0043113">
    <property type="term" value="P:receptor clustering"/>
    <property type="evidence" value="ECO:0007669"/>
    <property type="project" value="TreeGrafter"/>
</dbReference>
<dbReference type="GO" id="GO:0098609">
    <property type="term" value="P:cell-cell adhesion"/>
    <property type="evidence" value="ECO:0007669"/>
    <property type="project" value="TreeGrafter"/>
</dbReference>
<dbReference type="InterPro" id="IPR008144">
    <property type="entry name" value="Guanylate_kin-like_dom"/>
</dbReference>
<protein>
    <submittedName>
        <fullName evidence="15">Disks large homolog 1</fullName>
    </submittedName>
</protein>
<dbReference type="SMART" id="SM00228">
    <property type="entry name" value="PDZ"/>
    <property type="match status" value="3"/>
</dbReference>
<dbReference type="SUPFAM" id="SSF50044">
    <property type="entry name" value="SH3-domain"/>
    <property type="match status" value="1"/>
</dbReference>
<evidence type="ECO:0000256" key="2">
    <source>
        <dbReference type="ARBA" id="ARBA00004236"/>
    </source>
</evidence>
<evidence type="ECO:0000256" key="5">
    <source>
        <dbReference type="ARBA" id="ARBA00022475"/>
    </source>
</evidence>
<dbReference type="InterPro" id="IPR001478">
    <property type="entry name" value="PDZ"/>
</dbReference>
<dbReference type="Pfam" id="PF00595">
    <property type="entry name" value="PDZ"/>
    <property type="match status" value="3"/>
</dbReference>
<name>A0A7E4ZYU6_PANRE</name>
<dbReference type="WBParaSite" id="Pan_g4213.t2">
    <property type="protein sequence ID" value="Pan_g4213.t2"/>
    <property type="gene ID" value="Pan_g4213"/>
</dbReference>
<dbReference type="PROSITE" id="PS50002">
    <property type="entry name" value="SH3"/>
    <property type="match status" value="1"/>
</dbReference>
<evidence type="ECO:0000259" key="10">
    <source>
        <dbReference type="PROSITE" id="PS50002"/>
    </source>
</evidence>
<evidence type="ECO:0000256" key="6">
    <source>
        <dbReference type="ARBA" id="ARBA00022737"/>
    </source>
</evidence>
<evidence type="ECO:0000256" key="3">
    <source>
        <dbReference type="ARBA" id="ARBA00007014"/>
    </source>
</evidence>
<feature type="domain" description="PDZ" evidence="12">
    <location>
        <begin position="368"/>
        <end position="455"/>
    </location>
</feature>
<dbReference type="GO" id="GO:0007268">
    <property type="term" value="P:chemical synaptic transmission"/>
    <property type="evidence" value="ECO:0007669"/>
    <property type="project" value="TreeGrafter"/>
</dbReference>
<dbReference type="PROSITE" id="PS50106">
    <property type="entry name" value="PDZ"/>
    <property type="match status" value="3"/>
</dbReference>
<dbReference type="Gene3D" id="2.30.42.10">
    <property type="match status" value="3"/>
</dbReference>
<dbReference type="Pfam" id="PF00625">
    <property type="entry name" value="Guanylate_kin"/>
    <property type="match status" value="1"/>
</dbReference>
<dbReference type="Gene3D" id="2.30.30.40">
    <property type="entry name" value="SH3 Domains"/>
    <property type="match status" value="2"/>
</dbReference>
<feature type="domain" description="Guanylate kinase-like" evidence="11">
    <location>
        <begin position="825"/>
        <end position="1000"/>
    </location>
</feature>
<dbReference type="PANTHER" id="PTHR23119:SF51">
    <property type="entry name" value="DISKS LARGE 1 TUMOR SUPPRESSOR PROTEIN"/>
    <property type="match status" value="1"/>
</dbReference>
<accession>A0A7E4ZYU6</accession>
<keyword evidence="7" id="KW-0472">Membrane</keyword>
<dbReference type="GO" id="GO:0097120">
    <property type="term" value="P:receptor localization to synapse"/>
    <property type="evidence" value="ECO:0007669"/>
    <property type="project" value="TreeGrafter"/>
</dbReference>
<dbReference type="Gene3D" id="3.40.50.300">
    <property type="entry name" value="P-loop containing nucleotide triphosphate hydrolases"/>
    <property type="match status" value="1"/>
</dbReference>
<dbReference type="InterPro" id="IPR036892">
    <property type="entry name" value="L27_dom_sf"/>
</dbReference>
<evidence type="ECO:0000256" key="8">
    <source>
        <dbReference type="PROSITE-ProRule" id="PRU00192"/>
    </source>
</evidence>
<dbReference type="PROSITE" id="PS00856">
    <property type="entry name" value="GUANYLATE_KINASE_1"/>
    <property type="match status" value="1"/>
</dbReference>
<dbReference type="CDD" id="cd11861">
    <property type="entry name" value="SH3_DLG-like"/>
    <property type="match status" value="1"/>
</dbReference>
<dbReference type="Gene3D" id="3.30.63.10">
    <property type="entry name" value="Guanylate Kinase phosphate binding domain"/>
    <property type="match status" value="1"/>
</dbReference>
<dbReference type="PANTHER" id="PTHR23119">
    <property type="entry name" value="DISCS LARGE"/>
    <property type="match status" value="1"/>
</dbReference>
<dbReference type="GO" id="GO:0019901">
    <property type="term" value="F:protein kinase binding"/>
    <property type="evidence" value="ECO:0007669"/>
    <property type="project" value="TreeGrafter"/>
</dbReference>
<dbReference type="GO" id="GO:0098839">
    <property type="term" value="C:postsynaptic density membrane"/>
    <property type="evidence" value="ECO:0007669"/>
    <property type="project" value="TreeGrafter"/>
</dbReference>
<feature type="compositionally biased region" description="Polar residues" evidence="9">
    <location>
        <begin position="714"/>
        <end position="728"/>
    </location>
</feature>
<dbReference type="Gene3D" id="1.10.287.470">
    <property type="entry name" value="Helix hairpin bin"/>
    <property type="match status" value="1"/>
</dbReference>
<proteinExistence type="inferred from homology"/>
<dbReference type="Pfam" id="PF09058">
    <property type="entry name" value="L27_1"/>
    <property type="match status" value="1"/>
</dbReference>
<feature type="domain" description="PDZ" evidence="12">
    <location>
        <begin position="505"/>
        <end position="587"/>
    </location>
</feature>
<dbReference type="InterPro" id="IPR008145">
    <property type="entry name" value="GK/Ca_channel_bsu"/>
</dbReference>
<dbReference type="GO" id="GO:0045197">
    <property type="term" value="P:establishment or maintenance of epithelial cell apical/basal polarity"/>
    <property type="evidence" value="ECO:0007669"/>
    <property type="project" value="TreeGrafter"/>
</dbReference>
<keyword evidence="14" id="KW-1185">Reference proteome</keyword>
<evidence type="ECO:0000256" key="9">
    <source>
        <dbReference type="SAM" id="MobiDB-lite"/>
    </source>
</evidence>
<dbReference type="SMART" id="SM00326">
    <property type="entry name" value="SH3"/>
    <property type="match status" value="1"/>
</dbReference>
<dbReference type="GO" id="GO:0099072">
    <property type="term" value="P:regulation of postsynaptic membrane neurotransmitter receptor levels"/>
    <property type="evidence" value="ECO:0007669"/>
    <property type="project" value="TreeGrafter"/>
</dbReference>
<organism evidence="14 15">
    <name type="scientific">Panagrellus redivivus</name>
    <name type="common">Microworm</name>
    <dbReference type="NCBI Taxonomy" id="6233"/>
    <lineage>
        <taxon>Eukaryota</taxon>
        <taxon>Metazoa</taxon>
        <taxon>Ecdysozoa</taxon>
        <taxon>Nematoda</taxon>
        <taxon>Chromadorea</taxon>
        <taxon>Rhabditida</taxon>
        <taxon>Tylenchina</taxon>
        <taxon>Panagrolaimomorpha</taxon>
        <taxon>Panagrolaimoidea</taxon>
        <taxon>Panagrolaimidae</taxon>
        <taxon>Panagrellus</taxon>
    </lineage>
</organism>
<dbReference type="CDD" id="cd06724">
    <property type="entry name" value="PDZ2_Dlg1-2-4-like"/>
    <property type="match status" value="1"/>
</dbReference>
<keyword evidence="5" id="KW-1003">Cell membrane</keyword>
<dbReference type="InterPro" id="IPR050614">
    <property type="entry name" value="Synaptic_Scaffolding_LAP-MAGUK"/>
</dbReference>
<feature type="domain" description="L27" evidence="13">
    <location>
        <begin position="5"/>
        <end position="65"/>
    </location>
</feature>
<comment type="subcellular location">
    <subcellularLocation>
        <location evidence="2">Cell membrane</location>
    </subcellularLocation>
    <subcellularLocation>
        <location evidence="1">Membrane</location>
        <topology evidence="1">Peripheral membrane protein</topology>
    </subcellularLocation>
</comment>
<keyword evidence="6" id="KW-0677">Repeat</keyword>
<dbReference type="Pfam" id="PF00018">
    <property type="entry name" value="SH3_1"/>
    <property type="match status" value="1"/>
</dbReference>
<dbReference type="SUPFAM" id="SSF50156">
    <property type="entry name" value="PDZ domain-like"/>
    <property type="match status" value="3"/>
</dbReference>
<dbReference type="PROSITE" id="PS50052">
    <property type="entry name" value="GUANYLATE_KINASE_2"/>
    <property type="match status" value="1"/>
</dbReference>
<dbReference type="SUPFAM" id="SSF101288">
    <property type="entry name" value="L27 domain"/>
    <property type="match status" value="1"/>
</dbReference>
<dbReference type="InterPro" id="IPR020590">
    <property type="entry name" value="Guanylate_kinase_CS"/>
</dbReference>
<feature type="compositionally biased region" description="Basic residues" evidence="9">
    <location>
        <begin position="698"/>
        <end position="712"/>
    </location>
</feature>
<evidence type="ECO:0000256" key="7">
    <source>
        <dbReference type="ARBA" id="ARBA00023136"/>
    </source>
</evidence>
<dbReference type="GO" id="GO:0031594">
    <property type="term" value="C:neuromuscular junction"/>
    <property type="evidence" value="ECO:0007669"/>
    <property type="project" value="TreeGrafter"/>
</dbReference>
<dbReference type="GO" id="GO:0043005">
    <property type="term" value="C:neuron projection"/>
    <property type="evidence" value="ECO:0007669"/>
    <property type="project" value="TreeGrafter"/>
</dbReference>
<dbReference type="InterPro" id="IPR001452">
    <property type="entry name" value="SH3_domain"/>
</dbReference>
<reference evidence="15" key="2">
    <citation type="submission" date="2020-10" db="UniProtKB">
        <authorList>
            <consortium name="WormBaseParasite"/>
        </authorList>
    </citation>
    <scope>IDENTIFICATION</scope>
</reference>
<evidence type="ECO:0000256" key="1">
    <source>
        <dbReference type="ARBA" id="ARBA00004170"/>
    </source>
</evidence>
<dbReference type="GO" id="GO:0016323">
    <property type="term" value="C:basolateral plasma membrane"/>
    <property type="evidence" value="ECO:0007669"/>
    <property type="project" value="TreeGrafter"/>
</dbReference>
<feature type="domain" description="PDZ" evidence="12">
    <location>
        <begin position="214"/>
        <end position="300"/>
    </location>
</feature>
<sequence length="1015" mass="112247">MPPHKSGEVHRALERLEEYHAELNRPSDAELKHGIEKVIGIFKSRLFQALCDIQDFYDNILLNDRIPLEDKSRETKRLAERWETNPPFGVSGGGYKSPLDSISRPLDPISRPYTSNGYDDLLGGRASATGLTSTGLGTGVGLGTTGLSTALSGGNVSSQSQYTFHEARKELVRDGWATSEYTTRTVDGPTGAYTQTTSTTGHIDEHGVEWEIHDIVIEKNKTGLGFSISGGRDRSEPDNHNIVVTEISKGGAVARDGRVLVNDIILKVNNTDCVGVDHQVAVDALKNSGPVVRLLVKRRKPARSVSQSNLNSDYRYPGTTGFSTSAGQYTPSVPQPTTPTHVSPPVTIPVQRVPYAIQLLESDPKIQKAELTKGPNGLGFSVAGGVGNQHVPDDNGIFVTRIIEGGAAYYDGRLQPMDKIVAVDHVRLDNVTHQFAVDTLKSTGNKVTIYFEKNPHPNYVPPPIEDSQSIQQFNQSGFGSQSHLAYTGAHPAPTQLVQPINYDPRVVLLRKSTGGLGFNIVGGEDGAPIYVSHVLPGGAADLSGDVRRGDVLLQVNDIDLRKANHAATAVALKNCPPESQVQLLLQYRPEEFSAFEQKIEALRNERLRASQQDLRSIGGTLPAVAPAVIGGAQQRGREVYVRALFDNDPSRDTGVPHRALAFKYGDILHVLNANDDDWWTARRVAENGDETQEGVIPSKRRVEKRERQRRKQVNFNAGSQSLGRNASMSGLEGRRGSRSQLSFSRKFPFVKSTEKLNEYTDHDRRFHYTKFKARKKGVYRGPAPGVPADFTSTEYTATSDSDYMNTAEEPVHSYEPVELQNINYVRPVIILGSLKDRINDTLVSQFPNRFSSCVPHTSREPRENEVNGRDYYFVSKAEMEAEVRNNMFIEAGQFHDNLYGTSIKAVRDVANAGRHCILDVSGHAIRRLQNTAGIYPIAILVKPQNYHQLREWDPKLNDAEAGANWERIQRNEQTFGDLFTRVVQGVNFDDVLNKVIQTISENSQSRIWVPSKQPL</sequence>
<feature type="region of interest" description="Disordered" evidence="9">
    <location>
        <begin position="689"/>
        <end position="739"/>
    </location>
</feature>
<reference evidence="14" key="1">
    <citation type="journal article" date="2013" name="Genetics">
        <title>The draft genome and transcriptome of Panagrellus redivivus are shaped by the harsh demands of a free-living lifestyle.</title>
        <authorList>
            <person name="Srinivasan J."/>
            <person name="Dillman A.R."/>
            <person name="Macchietto M.G."/>
            <person name="Heikkinen L."/>
            <person name="Lakso M."/>
            <person name="Fracchia K.M."/>
            <person name="Antoshechkin I."/>
            <person name="Mortazavi A."/>
            <person name="Wong G."/>
            <person name="Sternberg P.W."/>
        </authorList>
    </citation>
    <scope>NUCLEOTIDE SEQUENCE [LARGE SCALE GENOMIC DNA]</scope>
    <source>
        <strain evidence="14">MT8872</strain>
    </source>
</reference>
<evidence type="ECO:0000259" key="11">
    <source>
        <dbReference type="PROSITE" id="PS50052"/>
    </source>
</evidence>
<evidence type="ECO:0000259" key="12">
    <source>
        <dbReference type="PROSITE" id="PS50106"/>
    </source>
</evidence>
<dbReference type="Proteomes" id="UP000492821">
    <property type="component" value="Unassembled WGS sequence"/>
</dbReference>
<dbReference type="InterPro" id="IPR036034">
    <property type="entry name" value="PDZ_sf"/>
</dbReference>
<evidence type="ECO:0000259" key="13">
    <source>
        <dbReference type="PROSITE" id="PS51022"/>
    </source>
</evidence>
<dbReference type="SMART" id="SM00072">
    <property type="entry name" value="GuKc"/>
    <property type="match status" value="1"/>
</dbReference>
<dbReference type="InterPro" id="IPR036028">
    <property type="entry name" value="SH3-like_dom_sf"/>
</dbReference>
<dbReference type="InterPro" id="IPR027417">
    <property type="entry name" value="P-loop_NTPase"/>
</dbReference>
<evidence type="ECO:0000313" key="15">
    <source>
        <dbReference type="WBParaSite" id="Pan_g4213.t2"/>
    </source>
</evidence>
<dbReference type="InterPro" id="IPR004172">
    <property type="entry name" value="L27_dom"/>
</dbReference>
<evidence type="ECO:0000313" key="14">
    <source>
        <dbReference type="Proteomes" id="UP000492821"/>
    </source>
</evidence>
<keyword evidence="4 8" id="KW-0728">SH3 domain</keyword>
<evidence type="ECO:0000256" key="4">
    <source>
        <dbReference type="ARBA" id="ARBA00022443"/>
    </source>
</evidence>
<comment type="similarity">
    <text evidence="3">Belongs to the MAGUK family.</text>
</comment>
<dbReference type="AlphaFoldDB" id="A0A7E4ZYU6"/>
<feature type="domain" description="SH3" evidence="10">
    <location>
        <begin position="636"/>
        <end position="706"/>
    </location>
</feature>
<dbReference type="PROSITE" id="PS51022">
    <property type="entry name" value="L27"/>
    <property type="match status" value="1"/>
</dbReference>
<dbReference type="CDD" id="cd00071">
    <property type="entry name" value="GMPK"/>
    <property type="match status" value="1"/>
</dbReference>
<dbReference type="SUPFAM" id="SSF52540">
    <property type="entry name" value="P-loop containing nucleoside triphosphate hydrolases"/>
    <property type="match status" value="1"/>
</dbReference>